<dbReference type="GO" id="GO:1990758">
    <property type="term" value="P:mitotic sister chromatid biorientation"/>
    <property type="evidence" value="ECO:0007669"/>
    <property type="project" value="TreeGrafter"/>
</dbReference>
<gene>
    <name evidence="16" type="ORF">HCDG_02091</name>
</gene>
<name>C6H6P0_AJECH</name>
<comment type="subcellular location">
    <subcellularLocation>
        <location evidence="3">Chromosome</location>
        <location evidence="3">Centromere</location>
        <location evidence="3">Kinetochore</location>
    </subcellularLocation>
    <subcellularLocation>
        <location evidence="2">Cytoplasm</location>
        <location evidence="2">Cytoskeleton</location>
        <location evidence="2">Spindle</location>
    </subcellularLocation>
    <subcellularLocation>
        <location evidence="1">Nucleus</location>
    </subcellularLocation>
</comment>
<keyword evidence="13" id="KW-0137">Centromere</keyword>
<dbReference type="VEuPathDB" id="FungiDB:HCDG_02091"/>
<dbReference type="PANTHER" id="PTHR28113:SF1">
    <property type="entry name" value="DASH COMPLEX SUBUNIT DAM1"/>
    <property type="match status" value="1"/>
</dbReference>
<dbReference type="PANTHER" id="PTHR28113">
    <property type="entry name" value="DASH COMPLEX SUBUNIT DAM1"/>
    <property type="match status" value="1"/>
</dbReference>
<evidence type="ECO:0000313" key="17">
    <source>
        <dbReference type="Proteomes" id="UP000002624"/>
    </source>
</evidence>
<protein>
    <recommendedName>
        <fullName evidence="5">DASH complex subunit DAM1</fullName>
    </recommendedName>
    <alternativeName>
        <fullName evidence="14">Outer kinetochore protein DAM1</fullName>
    </alternativeName>
</protein>
<keyword evidence="12" id="KW-0539">Nucleus</keyword>
<dbReference type="Pfam" id="PF08653">
    <property type="entry name" value="DASH_Dam1"/>
    <property type="match status" value="1"/>
</dbReference>
<keyword evidence="11" id="KW-0206">Cytoskeleton</keyword>
<evidence type="ECO:0000313" key="16">
    <source>
        <dbReference type="EMBL" id="EER44061.1"/>
    </source>
</evidence>
<keyword evidence="10" id="KW-0995">Kinetochore</keyword>
<accession>C6H6P0</accession>
<evidence type="ECO:0000256" key="1">
    <source>
        <dbReference type="ARBA" id="ARBA00004123"/>
    </source>
</evidence>
<evidence type="ECO:0000256" key="10">
    <source>
        <dbReference type="ARBA" id="ARBA00022838"/>
    </source>
</evidence>
<reference evidence="17" key="1">
    <citation type="submission" date="2009-05" db="EMBL/GenBank/DDBJ databases">
        <title>The genome sequence of Ajellomyces capsulatus strain H143.</title>
        <authorList>
            <person name="Champion M."/>
            <person name="Cuomo C.A."/>
            <person name="Ma L.-J."/>
            <person name="Henn M.R."/>
            <person name="Sil A."/>
            <person name="Goldman B."/>
            <person name="Young S.K."/>
            <person name="Kodira C.D."/>
            <person name="Zeng Q."/>
            <person name="Koehrsen M."/>
            <person name="Alvarado L."/>
            <person name="Berlin A.M."/>
            <person name="Borenstein D."/>
            <person name="Chen Z."/>
            <person name="Engels R."/>
            <person name="Freedman E."/>
            <person name="Gellesch M."/>
            <person name="Goldberg J."/>
            <person name="Griggs A."/>
            <person name="Gujja S."/>
            <person name="Heiman D.I."/>
            <person name="Hepburn T.A."/>
            <person name="Howarth C."/>
            <person name="Jen D."/>
            <person name="Larson L."/>
            <person name="Lewis B."/>
            <person name="Mehta T."/>
            <person name="Park D."/>
            <person name="Pearson M."/>
            <person name="Roberts A."/>
            <person name="Saif S."/>
            <person name="Shea T.D."/>
            <person name="Shenoy N."/>
            <person name="Sisk P."/>
            <person name="Stolte C."/>
            <person name="Sykes S."/>
            <person name="Walk T."/>
            <person name="White J."/>
            <person name="Yandava C."/>
            <person name="Klein B."/>
            <person name="McEwen J.G."/>
            <person name="Puccia R."/>
            <person name="Goldman G.H."/>
            <person name="Felipe M.S."/>
            <person name="Nino-Vega G."/>
            <person name="San-Blas G."/>
            <person name="Taylor J.W."/>
            <person name="Mendoza L."/>
            <person name="Galagan J.E."/>
            <person name="Nusbaum C."/>
            <person name="Birren B.W."/>
        </authorList>
    </citation>
    <scope>NUCLEOTIDE SEQUENCE [LARGE SCALE GENOMIC DNA]</scope>
    <source>
        <strain evidence="17">H143</strain>
    </source>
</reference>
<evidence type="ECO:0000256" key="13">
    <source>
        <dbReference type="ARBA" id="ARBA00023328"/>
    </source>
</evidence>
<dbReference type="EMBL" id="GG692420">
    <property type="protein sequence ID" value="EER44061.1"/>
    <property type="molecule type" value="Genomic_DNA"/>
</dbReference>
<dbReference type="eggNOG" id="ENOG502S08R">
    <property type="taxonomic scope" value="Eukaryota"/>
</dbReference>
<evidence type="ECO:0000256" key="12">
    <source>
        <dbReference type="ARBA" id="ARBA00023242"/>
    </source>
</evidence>
<evidence type="ECO:0000256" key="3">
    <source>
        <dbReference type="ARBA" id="ARBA00004629"/>
    </source>
</evidence>
<feature type="region of interest" description="Disordered" evidence="15">
    <location>
        <begin position="1"/>
        <end position="32"/>
    </location>
</feature>
<dbReference type="HOGENOM" id="CLU_1354270_0_0_1"/>
<dbReference type="InterPro" id="IPR013962">
    <property type="entry name" value="DASH_Dam1"/>
</dbReference>
<keyword evidence="8" id="KW-0493">Microtubule</keyword>
<evidence type="ECO:0000256" key="9">
    <source>
        <dbReference type="ARBA" id="ARBA00022829"/>
    </source>
</evidence>
<evidence type="ECO:0000256" key="15">
    <source>
        <dbReference type="SAM" id="MobiDB-lite"/>
    </source>
</evidence>
<dbReference type="GO" id="GO:0042729">
    <property type="term" value="C:DASH complex"/>
    <property type="evidence" value="ECO:0007669"/>
    <property type="project" value="InterPro"/>
</dbReference>
<dbReference type="Proteomes" id="UP000002624">
    <property type="component" value="Unassembled WGS sequence"/>
</dbReference>
<feature type="compositionally biased region" description="Low complexity" evidence="15">
    <location>
        <begin position="12"/>
        <end position="29"/>
    </location>
</feature>
<keyword evidence="9" id="KW-0159">Chromosome partition</keyword>
<evidence type="ECO:0000256" key="14">
    <source>
        <dbReference type="ARBA" id="ARBA00030453"/>
    </source>
</evidence>
<evidence type="ECO:0000256" key="7">
    <source>
        <dbReference type="ARBA" id="ARBA00022490"/>
    </source>
</evidence>
<dbReference type="OrthoDB" id="5586015at2759"/>
<evidence type="ECO:0000256" key="5">
    <source>
        <dbReference type="ARBA" id="ARBA00020497"/>
    </source>
</evidence>
<evidence type="ECO:0000256" key="11">
    <source>
        <dbReference type="ARBA" id="ARBA00023212"/>
    </source>
</evidence>
<comment type="similarity">
    <text evidence="4">Belongs to the DASH complex DAM1 family.</text>
</comment>
<keyword evidence="7" id="KW-0963">Cytoplasm</keyword>
<dbReference type="STRING" id="544712.C6H6P0"/>
<evidence type="ECO:0000256" key="8">
    <source>
        <dbReference type="ARBA" id="ARBA00022701"/>
    </source>
</evidence>
<dbReference type="GO" id="GO:0044732">
    <property type="term" value="C:mitotic spindle pole body"/>
    <property type="evidence" value="ECO:0007669"/>
    <property type="project" value="TreeGrafter"/>
</dbReference>
<proteinExistence type="inferred from homology"/>
<organism evidence="16 17">
    <name type="scientific">Ajellomyces capsulatus (strain H143)</name>
    <name type="common">Darling's disease fungus</name>
    <name type="synonym">Histoplasma capsulatum</name>
    <dbReference type="NCBI Taxonomy" id="544712"/>
    <lineage>
        <taxon>Eukaryota</taxon>
        <taxon>Fungi</taxon>
        <taxon>Dikarya</taxon>
        <taxon>Ascomycota</taxon>
        <taxon>Pezizomycotina</taxon>
        <taxon>Eurotiomycetes</taxon>
        <taxon>Eurotiomycetidae</taxon>
        <taxon>Onygenales</taxon>
        <taxon>Ajellomycetaceae</taxon>
        <taxon>Histoplasma</taxon>
    </lineage>
</organism>
<evidence type="ECO:0000256" key="2">
    <source>
        <dbReference type="ARBA" id="ARBA00004186"/>
    </source>
</evidence>
<dbReference type="AlphaFoldDB" id="C6H6P0"/>
<evidence type="ECO:0000256" key="6">
    <source>
        <dbReference type="ARBA" id="ARBA00022454"/>
    </source>
</evidence>
<keyword evidence="6" id="KW-0158">Chromosome</keyword>
<evidence type="ECO:0000256" key="4">
    <source>
        <dbReference type="ARBA" id="ARBA00010073"/>
    </source>
</evidence>
<dbReference type="GO" id="GO:1990537">
    <property type="term" value="C:mitotic spindle polar microtubule"/>
    <property type="evidence" value="ECO:0007669"/>
    <property type="project" value="TreeGrafter"/>
</dbReference>
<sequence>MDSGGVHRSTSRPRPSSRPTTPLRPGSRTSIRDSYAFGGSLNQGGVFQPAVNALEPQFAELADSMADLEANFMHLQLMHESLSRFNENFASFLYGLNMNAFCVDFPEAPIPDSFKRAKQAEDPITANEPLTTSEHDGLLIPPLSIILLYQPNRAQKAQFPLPQLAVLDNPAVLQSEAAIRLEGPRAVVPAGLQDPELVEFGS</sequence>